<organism evidence="2 3">
    <name type="scientific">[Clostridium] methylpentosum DSM 5476</name>
    <dbReference type="NCBI Taxonomy" id="537013"/>
    <lineage>
        <taxon>Bacteria</taxon>
        <taxon>Bacillati</taxon>
        <taxon>Bacillota</taxon>
        <taxon>Clostridia</taxon>
        <taxon>Eubacteriales</taxon>
        <taxon>Oscillospiraceae</taxon>
        <taxon>Oscillospiraceae incertae sedis</taxon>
    </lineage>
</organism>
<evidence type="ECO:0000313" key="3">
    <source>
        <dbReference type="Proteomes" id="UP000003340"/>
    </source>
</evidence>
<feature type="transmembrane region" description="Helical" evidence="1">
    <location>
        <begin position="151"/>
        <end position="177"/>
    </location>
</feature>
<evidence type="ECO:0000313" key="2">
    <source>
        <dbReference type="EMBL" id="EEG29171.1"/>
    </source>
</evidence>
<reference evidence="2 3" key="2">
    <citation type="submission" date="2009-02" db="EMBL/GenBank/DDBJ databases">
        <title>Draft genome sequence of Clostridium methylpentosum (DSM 5476).</title>
        <authorList>
            <person name="Sudarsanam P."/>
            <person name="Ley R."/>
            <person name="Guruge J."/>
            <person name="Turnbaugh P.J."/>
            <person name="Mahowald M."/>
            <person name="Liep D."/>
            <person name="Gordon J."/>
        </authorList>
    </citation>
    <scope>NUCLEOTIDE SEQUENCE [LARGE SCALE GENOMIC DNA]</scope>
    <source>
        <strain evidence="2 3">DSM 5476</strain>
    </source>
</reference>
<dbReference type="EMBL" id="ACEC01000115">
    <property type="protein sequence ID" value="EEG29171.1"/>
    <property type="molecule type" value="Genomic_DNA"/>
</dbReference>
<dbReference type="STRING" id="537013.CLOSTMETH_03284"/>
<feature type="transmembrane region" description="Helical" evidence="1">
    <location>
        <begin position="119"/>
        <end position="139"/>
    </location>
</feature>
<gene>
    <name evidence="2" type="ORF">CLOSTMETH_03284</name>
</gene>
<keyword evidence="1" id="KW-1133">Transmembrane helix</keyword>
<evidence type="ECO:0000256" key="1">
    <source>
        <dbReference type="SAM" id="Phobius"/>
    </source>
</evidence>
<keyword evidence="3" id="KW-1185">Reference proteome</keyword>
<name>C0EH84_9FIRM</name>
<dbReference type="HOGENOM" id="CLU_1313632_0_0_9"/>
<feature type="transmembrane region" description="Helical" evidence="1">
    <location>
        <begin position="6"/>
        <end position="22"/>
    </location>
</feature>
<dbReference type="Proteomes" id="UP000003340">
    <property type="component" value="Unassembled WGS sequence"/>
</dbReference>
<keyword evidence="1" id="KW-0472">Membrane</keyword>
<protein>
    <submittedName>
        <fullName evidence="2">Uncharacterized protein</fullName>
    </submittedName>
</protein>
<feature type="transmembrane region" description="Helical" evidence="1">
    <location>
        <begin position="34"/>
        <end position="52"/>
    </location>
</feature>
<reference evidence="2 3" key="1">
    <citation type="submission" date="2009-01" db="EMBL/GenBank/DDBJ databases">
        <authorList>
            <person name="Fulton L."/>
            <person name="Clifton S."/>
            <person name="Fulton B."/>
            <person name="Xu J."/>
            <person name="Minx P."/>
            <person name="Pepin K.H."/>
            <person name="Johnson M."/>
            <person name="Bhonagiri V."/>
            <person name="Nash W.E."/>
            <person name="Mardis E.R."/>
            <person name="Wilson R.K."/>
        </authorList>
    </citation>
    <scope>NUCLEOTIDE SEQUENCE [LARGE SCALE GENOMIC DNA]</scope>
    <source>
        <strain evidence="2 3">DSM 5476</strain>
    </source>
</reference>
<sequence>MLLWMIAALYILGLLTNQILSIRYRRSKQLHPRISYWVVFFFVTLVSLVLYFNQVPVGAFFENLSTVKVIGVFLCILLLLVLFELSSPMNLVRRAFRKDRKGLQEEEEAVFSEGEYERVLRLIVGLVALFLILSAPLSWGLERVGAAQERAGLLCIVGILTVVLLPVCIRQIVYYLIRIKRLQPDLPMNRSDKSYEIVDGYLRYKNRKL</sequence>
<accession>C0EH84</accession>
<dbReference type="AlphaFoldDB" id="C0EH84"/>
<proteinExistence type="predicted"/>
<keyword evidence="1" id="KW-0812">Transmembrane</keyword>
<feature type="transmembrane region" description="Helical" evidence="1">
    <location>
        <begin position="64"/>
        <end position="85"/>
    </location>
</feature>
<comment type="caution">
    <text evidence="2">The sequence shown here is derived from an EMBL/GenBank/DDBJ whole genome shotgun (WGS) entry which is preliminary data.</text>
</comment>